<dbReference type="NCBIfam" id="NF004482">
    <property type="entry name" value="PRK05815.2-4"/>
    <property type="match status" value="1"/>
</dbReference>
<proteinExistence type="inferred from homology"/>
<dbReference type="InterPro" id="IPR000568">
    <property type="entry name" value="ATP_synth_F0_asu"/>
</dbReference>
<keyword evidence="7 12" id="KW-1133">Transmembrane helix</keyword>
<comment type="subcellular location">
    <subcellularLocation>
        <location evidence="1 11">Mitochondrion inner membrane</location>
        <topology evidence="1 11">Multi-pass membrane protein</topology>
    </subcellularLocation>
</comment>
<evidence type="ECO:0000313" key="13">
    <source>
        <dbReference type="EMBL" id="BBD14163.1"/>
    </source>
</evidence>
<comment type="similarity">
    <text evidence="2">Belongs to the ATPase A chain family.</text>
</comment>
<keyword evidence="5 12" id="KW-0812">Transmembrane</keyword>
<evidence type="ECO:0000256" key="11">
    <source>
        <dbReference type="RuleBase" id="RU004450"/>
    </source>
</evidence>
<dbReference type="InterPro" id="IPR023011">
    <property type="entry name" value="ATP_synth_F0_asu_AS"/>
</dbReference>
<evidence type="ECO:0000256" key="8">
    <source>
        <dbReference type="ARBA" id="ARBA00023065"/>
    </source>
</evidence>
<dbReference type="PRINTS" id="PR00123">
    <property type="entry name" value="ATPASEA"/>
</dbReference>
<dbReference type="GO" id="GO:0005743">
    <property type="term" value="C:mitochondrial inner membrane"/>
    <property type="evidence" value="ECO:0007669"/>
    <property type="project" value="UniProtKB-SubCell"/>
</dbReference>
<accession>A0A348AYU5</accession>
<reference evidence="13" key="1">
    <citation type="journal article" date="2018" name="Sci. Rep.">
        <title>Ophirina amphinema n. gen., n. sp., a New Deeply Branching Discobid with Phylogenetic Affinity to Jakobids.</title>
        <authorList>
            <person name="Yabuki A."/>
            <person name="Gyaltshen Y."/>
            <person name="Heiss A.A."/>
            <person name="Fujikura K."/>
            <person name="Kim E."/>
        </authorList>
    </citation>
    <scope>NUCLEOTIDE SEQUENCE</scope>
    <source>
        <strain evidence="13">JB</strain>
    </source>
</reference>
<evidence type="ECO:0000256" key="4">
    <source>
        <dbReference type="ARBA" id="ARBA00022547"/>
    </source>
</evidence>
<evidence type="ECO:0000256" key="6">
    <source>
        <dbReference type="ARBA" id="ARBA00022781"/>
    </source>
</evidence>
<feature type="transmembrane region" description="Helical" evidence="12">
    <location>
        <begin position="225"/>
        <end position="243"/>
    </location>
</feature>
<feature type="transmembrane region" description="Helical" evidence="12">
    <location>
        <begin position="116"/>
        <end position="135"/>
    </location>
</feature>
<dbReference type="PROSITE" id="PS00449">
    <property type="entry name" value="ATPASE_A"/>
    <property type="match status" value="1"/>
</dbReference>
<dbReference type="AlphaFoldDB" id="A0A348AYU5"/>
<dbReference type="PANTHER" id="PTHR11410:SF0">
    <property type="entry name" value="ATP SYNTHASE SUBUNIT A"/>
    <property type="match status" value="1"/>
</dbReference>
<keyword evidence="6" id="KW-0375">Hydrogen ion transport</keyword>
<evidence type="ECO:0000256" key="9">
    <source>
        <dbReference type="ARBA" id="ARBA00023136"/>
    </source>
</evidence>
<dbReference type="GO" id="GO:0046933">
    <property type="term" value="F:proton-transporting ATP synthase activity, rotational mechanism"/>
    <property type="evidence" value="ECO:0007669"/>
    <property type="project" value="TreeGrafter"/>
</dbReference>
<keyword evidence="10" id="KW-0066">ATP synthesis</keyword>
<keyword evidence="8" id="KW-0406">Ion transport</keyword>
<keyword evidence="4" id="KW-0138">CF(0)</keyword>
<dbReference type="Pfam" id="PF00119">
    <property type="entry name" value="ATP-synt_A"/>
    <property type="match status" value="1"/>
</dbReference>
<dbReference type="FunFam" id="1.20.120.220:FF:000003">
    <property type="entry name" value="ATP synthase subunit a"/>
    <property type="match status" value="1"/>
</dbReference>
<evidence type="ECO:0000256" key="7">
    <source>
        <dbReference type="ARBA" id="ARBA00022989"/>
    </source>
</evidence>
<dbReference type="Gene3D" id="1.20.120.220">
    <property type="entry name" value="ATP synthase, F0 complex, subunit A"/>
    <property type="match status" value="1"/>
</dbReference>
<dbReference type="SUPFAM" id="SSF81336">
    <property type="entry name" value="F1F0 ATP synthase subunit A"/>
    <property type="match status" value="1"/>
</dbReference>
<keyword evidence="13" id="KW-0496">Mitochondrion</keyword>
<dbReference type="NCBIfam" id="TIGR01131">
    <property type="entry name" value="ATP_synt_6_or_A"/>
    <property type="match status" value="1"/>
</dbReference>
<evidence type="ECO:0000256" key="1">
    <source>
        <dbReference type="ARBA" id="ARBA00004448"/>
    </source>
</evidence>
<protein>
    <recommendedName>
        <fullName evidence="11">ATP synthase subunit a</fullName>
    </recommendedName>
</protein>
<gene>
    <name evidence="13" type="primary">atp6</name>
</gene>
<evidence type="ECO:0000256" key="10">
    <source>
        <dbReference type="ARBA" id="ARBA00023310"/>
    </source>
</evidence>
<evidence type="ECO:0000256" key="2">
    <source>
        <dbReference type="ARBA" id="ARBA00006810"/>
    </source>
</evidence>
<dbReference type="EMBL" id="LC369600">
    <property type="protein sequence ID" value="BBD14163.1"/>
    <property type="molecule type" value="Genomic_DNA"/>
</dbReference>
<sequence>MNTMVSSPLEQFQIVPLTSFSILGYDISFTNSAFFAVVSILFFFLLLNFSSKSFLVPTRWQSLIEGIYDFSLTVVKEQIGAKGKAYMPLVFAIFSYILVCNMTGMIPYSFTPTSHIAITFGLAFAMFTGINIVAFQKHGLHFFSFFLPAGAPTAMAPLFVGIEVFSYVFRVVSLSVRLFANLTSGHALLKILAGFGWTMLSAGGVVCVMSVFPIGLVFAITGLELAIAFLQAYVFSVLVCLYLKDAIDLH</sequence>
<feature type="transmembrane region" description="Helical" evidence="12">
    <location>
        <begin position="196"/>
        <end position="219"/>
    </location>
</feature>
<keyword evidence="9 12" id="KW-0472">Membrane</keyword>
<dbReference type="InterPro" id="IPR035908">
    <property type="entry name" value="F0_ATP_A_sf"/>
</dbReference>
<feature type="transmembrane region" description="Helical" evidence="12">
    <location>
        <begin position="86"/>
        <end position="110"/>
    </location>
</feature>
<dbReference type="GO" id="GO:0045259">
    <property type="term" value="C:proton-transporting ATP synthase complex"/>
    <property type="evidence" value="ECO:0007669"/>
    <property type="project" value="UniProtKB-KW"/>
</dbReference>
<dbReference type="InterPro" id="IPR045083">
    <property type="entry name" value="ATP_synth_F0_asu_bact/mt"/>
</dbReference>
<dbReference type="HAMAP" id="MF_01393">
    <property type="entry name" value="ATP_synth_a_bact"/>
    <property type="match status" value="1"/>
</dbReference>
<organism evidence="13">
    <name type="scientific">Ophirina amphinema</name>
    <dbReference type="NCBI Taxonomy" id="2108040"/>
    <lineage>
        <taxon>Eukaryota</taxon>
        <taxon>Discoba</taxon>
        <taxon>Jakobida</taxon>
        <taxon>Ophirinina</taxon>
        <taxon>Ophirinidae</taxon>
        <taxon>Ophirina</taxon>
    </lineage>
</organism>
<geneLocation type="mitochondrion" evidence="13"/>
<evidence type="ECO:0000256" key="5">
    <source>
        <dbReference type="ARBA" id="ARBA00022692"/>
    </source>
</evidence>
<feature type="transmembrane region" description="Helical" evidence="12">
    <location>
        <begin position="27"/>
        <end position="49"/>
    </location>
</feature>
<keyword evidence="3" id="KW-0813">Transport</keyword>
<dbReference type="PANTHER" id="PTHR11410">
    <property type="entry name" value="ATP SYNTHASE SUBUNIT A"/>
    <property type="match status" value="1"/>
</dbReference>
<name>A0A348AYU5_9EUKA</name>
<evidence type="ECO:0000256" key="3">
    <source>
        <dbReference type="ARBA" id="ARBA00022448"/>
    </source>
</evidence>
<dbReference type="CDD" id="cd00310">
    <property type="entry name" value="ATP-synt_Fo_a_6"/>
    <property type="match status" value="1"/>
</dbReference>
<evidence type="ECO:0000256" key="12">
    <source>
        <dbReference type="SAM" id="Phobius"/>
    </source>
</evidence>
<feature type="transmembrane region" description="Helical" evidence="12">
    <location>
        <begin position="142"/>
        <end position="162"/>
    </location>
</feature>